<evidence type="ECO:0000256" key="1">
    <source>
        <dbReference type="ARBA" id="ARBA00004651"/>
    </source>
</evidence>
<feature type="transmembrane region" description="Helical" evidence="15">
    <location>
        <begin position="225"/>
        <end position="246"/>
    </location>
</feature>
<keyword evidence="9 14" id="KW-0249">Electron transport</keyword>
<comment type="similarity">
    <text evidence="2 14">Belongs to the heme-copper respiratory oxidase family.</text>
</comment>
<evidence type="ECO:0000256" key="4">
    <source>
        <dbReference type="ARBA" id="ARBA00022475"/>
    </source>
</evidence>
<evidence type="ECO:0000256" key="6">
    <source>
        <dbReference type="ARBA" id="ARBA00022660"/>
    </source>
</evidence>
<evidence type="ECO:0000256" key="12">
    <source>
        <dbReference type="ARBA" id="ARBA00023008"/>
    </source>
</evidence>
<evidence type="ECO:0000256" key="11">
    <source>
        <dbReference type="ARBA" id="ARBA00023004"/>
    </source>
</evidence>
<dbReference type="InterPro" id="IPR014207">
    <property type="entry name" value="Cyt_c_ubiqinol_oxidase_su1"/>
</dbReference>
<dbReference type="Gene3D" id="1.20.210.10">
    <property type="entry name" value="Cytochrome c oxidase-like, subunit I domain"/>
    <property type="match status" value="1"/>
</dbReference>
<keyword evidence="5 14" id="KW-0349">Heme</keyword>
<keyword evidence="6 14" id="KW-0679">Respiratory chain</keyword>
<sequence>MLGKLSLADIPLHEPIVVITLIAILIGGLAVVGGITYLRKWSYLWSEWITSVDHKKIGIMYIFVALVMLVRGFADAIMMRAQLAVANGGSEGFLHPDHYDQIFTAHGVIMIFFVATPFVVGLMNIVVPLQIGARDMAYPFLNAFSFWLFVVGVVLVMLSLGIGEFAMTGWVAYPPLSGIELSPGVGVDYYIWALQASGLGTLLTGVNLFVTIIKMRAPGMTLMKMPVFTWTVLVTCVIIIASFPILTGTLAMLTLDRYLDTHYFTNDLGGNAMMYANLVWAWGHPEVYILVLPAFGVFSEVTATFARKKLFGYKSMVGATVAIGILSFIVWLHHFFTMGSGANVNAFFGIMTMIIAVPTGVKIFTWLFTIYRGRLEFTTPILWTIGFLVTFAIGGMTGVLLAIPGADFLLHNSLFLIAHFHNTIIGGALFGYFAGYAYWFPKVFGFKLNERLGRYSFWCWIIGFYLAFMPLYMLGFMGMTRRLNHYDNPAWVPYLYVAFVGACFVALGIFFMVLQLVVSIRDRNKNRDLTGDPWNARTLEWATSSPPPFYNFAVTPRADTLDAFHEAKKHGGIARPAHYEPIHMPRNSGLPFIMSAFVLALCFALIWHIWWMAIAGLAGTIITFIWRTYDKDTDYYVPVKEIERIENAHYQAAHSQAAQSQVQASQA</sequence>
<organism evidence="17 19">
    <name type="scientific">Kerstersia gyiorum</name>
    <dbReference type="NCBI Taxonomy" id="206506"/>
    <lineage>
        <taxon>Bacteria</taxon>
        <taxon>Pseudomonadati</taxon>
        <taxon>Pseudomonadota</taxon>
        <taxon>Betaproteobacteria</taxon>
        <taxon>Burkholderiales</taxon>
        <taxon>Alcaligenaceae</taxon>
        <taxon>Kerstersia</taxon>
    </lineage>
</organism>
<name>A0A171KWJ6_9BURK</name>
<dbReference type="InterPro" id="IPR023616">
    <property type="entry name" value="Cyt_c_oxase-like_su1_dom"/>
</dbReference>
<feature type="transmembrane region" description="Helical" evidence="15">
    <location>
        <begin position="139"/>
        <end position="162"/>
    </location>
</feature>
<reference evidence="18 20" key="2">
    <citation type="submission" date="2019-02" db="EMBL/GenBank/DDBJ databases">
        <title>Genomic Encyclopedia of Type Strains, Phase IV (KMG-IV): sequencing the most valuable type-strain genomes for metagenomic binning, comparative biology and taxonomic classification.</title>
        <authorList>
            <person name="Goeker M."/>
        </authorList>
    </citation>
    <scope>NUCLEOTIDE SEQUENCE [LARGE SCALE GENOMIC DNA]</scope>
    <source>
        <strain evidence="18 20">DSM 16618</strain>
    </source>
</reference>
<dbReference type="GO" id="GO:0005886">
    <property type="term" value="C:plasma membrane"/>
    <property type="evidence" value="ECO:0007669"/>
    <property type="project" value="UniProtKB-SubCell"/>
</dbReference>
<evidence type="ECO:0000256" key="3">
    <source>
        <dbReference type="ARBA" id="ARBA00022448"/>
    </source>
</evidence>
<feature type="transmembrane region" description="Helical" evidence="15">
    <location>
        <begin position="593"/>
        <end position="626"/>
    </location>
</feature>
<feature type="transmembrane region" description="Helical" evidence="15">
    <location>
        <begin position="494"/>
        <end position="518"/>
    </location>
</feature>
<dbReference type="Proteomes" id="UP000078084">
    <property type="component" value="Unassembled WGS sequence"/>
</dbReference>
<dbReference type="STRING" id="206506.AAV32_03060"/>
<evidence type="ECO:0000313" key="20">
    <source>
        <dbReference type="Proteomes" id="UP000292039"/>
    </source>
</evidence>
<keyword evidence="13 15" id="KW-0472">Membrane</keyword>
<dbReference type="PRINTS" id="PR01165">
    <property type="entry name" value="CYCOXIDASEI"/>
</dbReference>
<feature type="transmembrane region" description="Helical" evidence="15">
    <location>
        <begin position="381"/>
        <end position="403"/>
    </location>
</feature>
<feature type="transmembrane region" description="Helical" evidence="15">
    <location>
        <begin position="348"/>
        <end position="369"/>
    </location>
</feature>
<dbReference type="RefSeq" id="WP_068367370.1">
    <property type="nucleotide sequence ID" value="NZ_CBCSEB010000010.1"/>
</dbReference>
<dbReference type="PANTHER" id="PTHR10422">
    <property type="entry name" value="CYTOCHROME C OXIDASE SUBUNIT 1"/>
    <property type="match status" value="1"/>
</dbReference>
<dbReference type="GeneID" id="99727863"/>
<evidence type="ECO:0000256" key="14">
    <source>
        <dbReference type="RuleBase" id="RU000370"/>
    </source>
</evidence>
<dbReference type="InterPro" id="IPR023615">
    <property type="entry name" value="Cyt_c_Oxase_su1_BS"/>
</dbReference>
<dbReference type="PROSITE" id="PS50855">
    <property type="entry name" value="COX1"/>
    <property type="match status" value="1"/>
</dbReference>
<comment type="caution">
    <text evidence="17">The sequence shown here is derived from an EMBL/GenBank/DDBJ whole genome shotgun (WGS) entry which is preliminary data.</text>
</comment>
<dbReference type="Pfam" id="PF00115">
    <property type="entry name" value="COX1"/>
    <property type="match status" value="1"/>
</dbReference>
<dbReference type="EMBL" id="LBNE01000001">
    <property type="protein sequence ID" value="KKO73263.1"/>
    <property type="molecule type" value="Genomic_DNA"/>
</dbReference>
<evidence type="ECO:0000313" key="19">
    <source>
        <dbReference type="Proteomes" id="UP000078084"/>
    </source>
</evidence>
<evidence type="ECO:0000256" key="10">
    <source>
        <dbReference type="ARBA" id="ARBA00022989"/>
    </source>
</evidence>
<dbReference type="InterPro" id="IPR036927">
    <property type="entry name" value="Cyt_c_oxase-like_su1_sf"/>
</dbReference>
<dbReference type="GO" id="GO:0004129">
    <property type="term" value="F:cytochrome-c oxidase activity"/>
    <property type="evidence" value="ECO:0007669"/>
    <property type="project" value="InterPro"/>
</dbReference>
<evidence type="ECO:0000256" key="15">
    <source>
        <dbReference type="SAM" id="Phobius"/>
    </source>
</evidence>
<dbReference type="PANTHER" id="PTHR10422:SF35">
    <property type="entry name" value="CYTOCHROME BO(3) UBIQUINOL OXIDASE SUBUNIT 1"/>
    <property type="match status" value="1"/>
</dbReference>
<evidence type="ECO:0000256" key="9">
    <source>
        <dbReference type="ARBA" id="ARBA00022982"/>
    </source>
</evidence>
<dbReference type="GO" id="GO:0046872">
    <property type="term" value="F:metal ion binding"/>
    <property type="evidence" value="ECO:0007669"/>
    <property type="project" value="UniProtKB-KW"/>
</dbReference>
<evidence type="ECO:0000256" key="8">
    <source>
        <dbReference type="ARBA" id="ARBA00022723"/>
    </source>
</evidence>
<feature type="transmembrane region" description="Helical" evidence="15">
    <location>
        <begin position="415"/>
        <end position="440"/>
    </location>
</feature>
<dbReference type="InterPro" id="IPR000883">
    <property type="entry name" value="Cyt_C_Oxase_1"/>
</dbReference>
<evidence type="ECO:0000259" key="16">
    <source>
        <dbReference type="PROSITE" id="PS50855"/>
    </source>
</evidence>
<dbReference type="FunFam" id="1.20.210.10:FF:000002">
    <property type="entry name" value="Cytochrome o ubiquinol oxidase, subunit I"/>
    <property type="match status" value="1"/>
</dbReference>
<evidence type="ECO:0000256" key="5">
    <source>
        <dbReference type="ARBA" id="ARBA00022617"/>
    </source>
</evidence>
<comment type="subcellular location">
    <subcellularLocation>
        <location evidence="1">Cell membrane</location>
        <topology evidence="1">Multi-pass membrane protein</topology>
    </subcellularLocation>
</comment>
<feature type="transmembrane region" description="Helical" evidence="15">
    <location>
        <begin position="287"/>
        <end position="305"/>
    </location>
</feature>
<dbReference type="PATRIC" id="fig|206506.3.peg.672"/>
<keyword evidence="12" id="KW-0186">Copper</keyword>
<gene>
    <name evidence="17" type="ORF">AAV32_03060</name>
    <name evidence="18" type="ORF">EV679_0634</name>
</gene>
<keyword evidence="7 14" id="KW-0812">Transmembrane</keyword>
<dbReference type="Proteomes" id="UP000292039">
    <property type="component" value="Unassembled WGS sequence"/>
</dbReference>
<feature type="domain" description="Cytochrome oxidase subunit I profile" evidence="16">
    <location>
        <begin position="39"/>
        <end position="559"/>
    </location>
</feature>
<evidence type="ECO:0000313" key="17">
    <source>
        <dbReference type="EMBL" id="KKO73263.1"/>
    </source>
</evidence>
<accession>A0A171KWJ6</accession>
<dbReference type="GO" id="GO:0009486">
    <property type="term" value="F:cytochrome bo3 ubiquinol oxidase activity"/>
    <property type="evidence" value="ECO:0007669"/>
    <property type="project" value="TreeGrafter"/>
</dbReference>
<reference evidence="17 19" key="1">
    <citation type="submission" date="2015-04" db="EMBL/GenBank/DDBJ databases">
        <title>Genome sequence of Kerstersia gyiorum CG1.</title>
        <authorList>
            <person name="Greninger A.L."/>
            <person name="Kozyreva V."/>
            <person name="Chaturvedi V."/>
        </authorList>
    </citation>
    <scope>NUCLEOTIDE SEQUENCE [LARGE SCALE GENOMIC DNA]</scope>
    <source>
        <strain evidence="17 19">CG1</strain>
    </source>
</reference>
<dbReference type="GO" id="GO:0022904">
    <property type="term" value="P:respiratory electron transport chain"/>
    <property type="evidence" value="ECO:0007669"/>
    <property type="project" value="TreeGrafter"/>
</dbReference>
<dbReference type="NCBIfam" id="TIGR02843">
    <property type="entry name" value="CyoB"/>
    <property type="match status" value="1"/>
</dbReference>
<evidence type="ECO:0000256" key="13">
    <source>
        <dbReference type="ARBA" id="ARBA00023136"/>
    </source>
</evidence>
<feature type="transmembrane region" description="Helical" evidence="15">
    <location>
        <begin position="16"/>
        <end position="38"/>
    </location>
</feature>
<keyword evidence="8" id="KW-0479">Metal-binding</keyword>
<evidence type="ECO:0000256" key="2">
    <source>
        <dbReference type="ARBA" id="ARBA00009578"/>
    </source>
</evidence>
<dbReference type="GO" id="GO:0016682">
    <property type="term" value="F:oxidoreductase activity, acting on diphenols and related substances as donors, oxygen as acceptor"/>
    <property type="evidence" value="ECO:0007669"/>
    <property type="project" value="InterPro"/>
</dbReference>
<protein>
    <submittedName>
        <fullName evidence="18">Cytochrome bo3 quinol oxidase subunit 1 apoprotein</fullName>
    </submittedName>
    <submittedName>
        <fullName evidence="17">Cytochrome o ubiquinol oxidase subunit I</fullName>
    </submittedName>
</protein>
<keyword evidence="19" id="KW-1185">Reference proteome</keyword>
<dbReference type="AlphaFoldDB" id="A0A171KWJ6"/>
<dbReference type="EMBL" id="SGWZ01000001">
    <property type="protein sequence ID" value="RZS73442.1"/>
    <property type="molecule type" value="Genomic_DNA"/>
</dbReference>
<feature type="transmembrane region" description="Helical" evidence="15">
    <location>
        <begin position="452"/>
        <end position="474"/>
    </location>
</feature>
<proteinExistence type="inferred from homology"/>
<dbReference type="SUPFAM" id="SSF81442">
    <property type="entry name" value="Cytochrome c oxidase subunit I-like"/>
    <property type="match status" value="1"/>
</dbReference>
<feature type="transmembrane region" description="Helical" evidence="15">
    <location>
        <begin position="103"/>
        <end position="127"/>
    </location>
</feature>
<feature type="transmembrane region" description="Helical" evidence="15">
    <location>
        <begin position="59"/>
        <end position="83"/>
    </location>
</feature>
<dbReference type="PROSITE" id="PS00077">
    <property type="entry name" value="COX1_CUB"/>
    <property type="match status" value="1"/>
</dbReference>
<dbReference type="GO" id="GO:0020037">
    <property type="term" value="F:heme binding"/>
    <property type="evidence" value="ECO:0007669"/>
    <property type="project" value="InterPro"/>
</dbReference>
<evidence type="ECO:0000313" key="18">
    <source>
        <dbReference type="EMBL" id="RZS73442.1"/>
    </source>
</evidence>
<keyword evidence="4" id="KW-1003">Cell membrane</keyword>
<feature type="transmembrane region" description="Helical" evidence="15">
    <location>
        <begin position="189"/>
        <end position="213"/>
    </location>
</feature>
<keyword evidence="3 14" id="KW-0813">Transport</keyword>
<feature type="transmembrane region" description="Helical" evidence="15">
    <location>
        <begin position="317"/>
        <end position="336"/>
    </location>
</feature>
<keyword evidence="10 15" id="KW-1133">Transmembrane helix</keyword>
<dbReference type="GO" id="GO:0009060">
    <property type="term" value="P:aerobic respiration"/>
    <property type="evidence" value="ECO:0007669"/>
    <property type="project" value="InterPro"/>
</dbReference>
<dbReference type="CDD" id="cd01662">
    <property type="entry name" value="Ubiquinol_Oxidase_I"/>
    <property type="match status" value="1"/>
</dbReference>
<dbReference type="GO" id="GO:0015990">
    <property type="term" value="P:electron transport coupled proton transport"/>
    <property type="evidence" value="ECO:0007669"/>
    <property type="project" value="TreeGrafter"/>
</dbReference>
<evidence type="ECO:0000256" key="7">
    <source>
        <dbReference type="ARBA" id="ARBA00022692"/>
    </source>
</evidence>
<keyword evidence="11" id="KW-0408">Iron</keyword>